<feature type="region of interest" description="Disordered" evidence="1">
    <location>
        <begin position="1"/>
        <end position="72"/>
    </location>
</feature>
<dbReference type="HOGENOM" id="CLU_2719995_0_0_5"/>
<evidence type="ECO:0000313" key="2">
    <source>
        <dbReference type="EMBL" id="EPX87073.1"/>
    </source>
</evidence>
<proteinExistence type="predicted"/>
<comment type="caution">
    <text evidence="2">The sequence shown here is derived from an EMBL/GenBank/DDBJ whole genome shotgun (WGS) entry which is preliminary data.</text>
</comment>
<feature type="compositionally biased region" description="Polar residues" evidence="1">
    <location>
        <begin position="60"/>
        <end position="72"/>
    </location>
</feature>
<organism evidence="2 3">
    <name type="scientific">Salipiger mucosus DSM 16094</name>
    <dbReference type="NCBI Taxonomy" id="1123237"/>
    <lineage>
        <taxon>Bacteria</taxon>
        <taxon>Pseudomonadati</taxon>
        <taxon>Pseudomonadota</taxon>
        <taxon>Alphaproteobacteria</taxon>
        <taxon>Rhodobacterales</taxon>
        <taxon>Roseobacteraceae</taxon>
        <taxon>Salipiger</taxon>
    </lineage>
</organism>
<accession>S9R540</accession>
<dbReference type="Proteomes" id="UP000015347">
    <property type="component" value="Unassembled WGS sequence"/>
</dbReference>
<gene>
    <name evidence="2" type="ORF">Salmuc_00026</name>
</gene>
<dbReference type="EMBL" id="APVH01000001">
    <property type="protein sequence ID" value="EPX87073.1"/>
    <property type="molecule type" value="Genomic_DNA"/>
</dbReference>
<evidence type="ECO:0000313" key="3">
    <source>
        <dbReference type="Proteomes" id="UP000015347"/>
    </source>
</evidence>
<dbReference type="AlphaFoldDB" id="S9R540"/>
<feature type="compositionally biased region" description="Basic and acidic residues" evidence="1">
    <location>
        <begin position="1"/>
        <end position="24"/>
    </location>
</feature>
<reference evidence="3" key="1">
    <citation type="journal article" date="2014" name="Stand. Genomic Sci.">
        <title>Genome sequence of the exopolysaccharide-producing Salipiger mucosus type strain (DSM 16094(T)), a moderately halophilic member of the Roseobacter clade.</title>
        <authorList>
            <person name="Riedel T."/>
            <person name="Spring S."/>
            <person name="Fiebig A."/>
            <person name="Petersen J."/>
            <person name="Kyrpides N.C."/>
            <person name="Goker M."/>
            <person name="Klenk H.P."/>
        </authorList>
    </citation>
    <scope>NUCLEOTIDE SEQUENCE [LARGE SCALE GENOMIC DNA]</scope>
    <source>
        <strain evidence="3">DSM 16094</strain>
    </source>
</reference>
<dbReference type="STRING" id="1123237.Salmuc_00026"/>
<sequence length="72" mass="7990">MACRIGTEHHYSSAAQRDEGRRDQPSAPPTQAPPSATLSRVTRHGRTSRLSGCGMRRRWTSPNRRAASESSR</sequence>
<keyword evidence="3" id="KW-1185">Reference proteome</keyword>
<name>S9R540_9RHOB</name>
<evidence type="ECO:0000256" key="1">
    <source>
        <dbReference type="SAM" id="MobiDB-lite"/>
    </source>
</evidence>
<protein>
    <submittedName>
        <fullName evidence="2">Uncharacterized protein</fullName>
    </submittedName>
</protein>